<organism evidence="2 3">
    <name type="scientific">Lentinula raphanica</name>
    <dbReference type="NCBI Taxonomy" id="153919"/>
    <lineage>
        <taxon>Eukaryota</taxon>
        <taxon>Fungi</taxon>
        <taxon>Dikarya</taxon>
        <taxon>Basidiomycota</taxon>
        <taxon>Agaricomycotina</taxon>
        <taxon>Agaricomycetes</taxon>
        <taxon>Agaricomycetidae</taxon>
        <taxon>Agaricales</taxon>
        <taxon>Marasmiineae</taxon>
        <taxon>Omphalotaceae</taxon>
        <taxon>Lentinula</taxon>
    </lineage>
</organism>
<feature type="compositionally biased region" description="Low complexity" evidence="1">
    <location>
        <begin position="166"/>
        <end position="182"/>
    </location>
</feature>
<feature type="compositionally biased region" description="Low complexity" evidence="1">
    <location>
        <begin position="292"/>
        <end position="305"/>
    </location>
</feature>
<proteinExistence type="predicted"/>
<feature type="region of interest" description="Disordered" evidence="1">
    <location>
        <begin position="83"/>
        <end position="112"/>
    </location>
</feature>
<gene>
    <name evidence="2" type="ORF">F5878DRAFT_666228</name>
</gene>
<reference evidence="2" key="1">
    <citation type="submission" date="2022-08" db="EMBL/GenBank/DDBJ databases">
        <authorList>
            <consortium name="DOE Joint Genome Institute"/>
            <person name="Min B."/>
            <person name="Riley R."/>
            <person name="Sierra-Patev S."/>
            <person name="Naranjo-Ortiz M."/>
            <person name="Looney B."/>
            <person name="Konkel Z."/>
            <person name="Slot J.C."/>
            <person name="Sakamoto Y."/>
            <person name="Steenwyk J.L."/>
            <person name="Rokas A."/>
            <person name="Carro J."/>
            <person name="Camarero S."/>
            <person name="Ferreira P."/>
            <person name="Molpeceres G."/>
            <person name="Ruiz-Duenas F.J."/>
            <person name="Serrano A."/>
            <person name="Henrissat B."/>
            <person name="Drula E."/>
            <person name="Hughes K.W."/>
            <person name="Mata J.L."/>
            <person name="Ishikawa N.K."/>
            <person name="Vargas-Isla R."/>
            <person name="Ushijima S."/>
            <person name="Smith C.A."/>
            <person name="Ahrendt S."/>
            <person name="Andreopoulos W."/>
            <person name="He G."/>
            <person name="Labutti K."/>
            <person name="Lipzen A."/>
            <person name="Ng V."/>
            <person name="Sandor L."/>
            <person name="Barry K."/>
            <person name="Martinez A.T."/>
            <person name="Xiao Y."/>
            <person name="Gibbons J.G."/>
            <person name="Terashima K."/>
            <person name="Hibbett D.S."/>
            <person name="Grigoriev I.V."/>
        </authorList>
    </citation>
    <scope>NUCLEOTIDE SEQUENCE</scope>
    <source>
        <strain evidence="2">TFB9207</strain>
    </source>
</reference>
<accession>A0AA38U741</accession>
<evidence type="ECO:0000256" key="1">
    <source>
        <dbReference type="SAM" id="MobiDB-lite"/>
    </source>
</evidence>
<dbReference type="EMBL" id="MU806847">
    <property type="protein sequence ID" value="KAJ3832815.1"/>
    <property type="molecule type" value="Genomic_DNA"/>
</dbReference>
<evidence type="ECO:0000313" key="3">
    <source>
        <dbReference type="Proteomes" id="UP001163846"/>
    </source>
</evidence>
<protein>
    <submittedName>
        <fullName evidence="2">Uncharacterized protein</fullName>
    </submittedName>
</protein>
<feature type="compositionally biased region" description="Basic and acidic residues" evidence="1">
    <location>
        <begin position="83"/>
        <end position="93"/>
    </location>
</feature>
<name>A0AA38U741_9AGAR</name>
<evidence type="ECO:0000313" key="2">
    <source>
        <dbReference type="EMBL" id="KAJ3832815.1"/>
    </source>
</evidence>
<dbReference type="AlphaFoldDB" id="A0AA38U741"/>
<feature type="region of interest" description="Disordered" evidence="1">
    <location>
        <begin position="160"/>
        <end position="306"/>
    </location>
</feature>
<feature type="compositionally biased region" description="Gly residues" evidence="1">
    <location>
        <begin position="203"/>
        <end position="218"/>
    </location>
</feature>
<dbReference type="Gene3D" id="3.60.130.30">
    <property type="match status" value="1"/>
</dbReference>
<sequence length="979" mass="109368">MSTPQTSSWQLTDDQVHFLIHFMHQHADLLPPQRRNLPETLSRQRSSGSSFTARLLDLERRERALAQRERELDLRLLEVEEKDRGVESQKLDEGSPSDDAAQVTPASSCWDNIEDSQSETLFEDKNSEDEGTLDKWFQAQAEDLGEVDLWLARQVEGVNLPPQTFSPGSQTTSPSNSSSSTFSRKRRLSDEDAQQGSQEDGSVGAGDGGEGRGGGGEPGRPAHTCGRNGQSARALKRRKAAHSSLREEEDVEEEDVYDEGVAANDGSADSVADNGVSPGGELLENTQETTGSRWSVSSSPSAASPEVRHSAMTLLLEIGMGEETSLEYAESTAWMANLLEVVKGSSWGNAESLQANNLVCLTRRLSRLEVLDTGLTFLKIMTELQFAAKINSILHHKRLCQRESGQVQKASLRPILGKLIQDEKLQLGSLLRWYSAGSRWGRLASGGTLYLLMVIARKPSIASKLKGKRVTSTTIVELSNMLRYPQTPEIQDILRESLVPLLIKAAQTIPLEIPTLFHKKVLKYFELNKTLDCRDLLESDKYFDLFFQHTAMALPRLNGFWLEFLKVTPQVASPSLSPESEEPVKMYSLCPMTTSYLGVSQVSYESDSEDEKDNLGDQSDLPIFVDNFTTQGQVDVLFSTFSYAKSAKGKKKYPFTKINRQSWTEDMRQKAEEGTVANTLDELAQGMRNRFYDDKEVSGKPGCLKNSQRWLRVSPELIRGREIKVVDSDNKLIFYSNGTLSEAERRRLLVSLTTFFHTKPAGLSLVQRDKNKPGRNMFSTFHFSTWGRYGQNGLGPPAKVHPTFLRQANGSKTNTSQFFMRSSQDLQVHVEEYDLVCEILGELLERIVKKVLHLFPEDLKNVEANVDIFPLNDHSPVKPFTSFVLNLNVETVAHKDNGDNSLCIVLDLGSHTGGGLCLYEPKVVLDLVHGDWVVFPSRLFTHFNLRYSGTRCSAVIHSDKDGLSYQKDGNGWDGNMYVL</sequence>
<feature type="compositionally biased region" description="Acidic residues" evidence="1">
    <location>
        <begin position="247"/>
        <end position="258"/>
    </location>
</feature>
<dbReference type="Proteomes" id="UP001163846">
    <property type="component" value="Unassembled WGS sequence"/>
</dbReference>
<comment type="caution">
    <text evidence="2">The sequence shown here is derived from an EMBL/GenBank/DDBJ whole genome shotgun (WGS) entry which is preliminary data.</text>
</comment>
<keyword evidence="3" id="KW-1185">Reference proteome</keyword>